<evidence type="ECO:0000256" key="2">
    <source>
        <dbReference type="ARBA" id="ARBA00022692"/>
    </source>
</evidence>
<organism evidence="6 7">
    <name type="scientific">Ditylenchus destructor</name>
    <dbReference type="NCBI Taxonomy" id="166010"/>
    <lineage>
        <taxon>Eukaryota</taxon>
        <taxon>Metazoa</taxon>
        <taxon>Ecdysozoa</taxon>
        <taxon>Nematoda</taxon>
        <taxon>Chromadorea</taxon>
        <taxon>Rhabditida</taxon>
        <taxon>Tylenchina</taxon>
        <taxon>Tylenchomorpha</taxon>
        <taxon>Sphaerularioidea</taxon>
        <taxon>Anguinidae</taxon>
        <taxon>Anguininae</taxon>
        <taxon>Ditylenchus</taxon>
    </lineage>
</organism>
<dbReference type="InterPro" id="IPR049680">
    <property type="entry name" value="FLVCR1-2_SLC49-like"/>
</dbReference>
<keyword evidence="2 5" id="KW-0812">Transmembrane</keyword>
<accession>A0AAD4QWX3</accession>
<feature type="transmembrane region" description="Helical" evidence="5">
    <location>
        <begin position="501"/>
        <end position="519"/>
    </location>
</feature>
<evidence type="ECO:0000256" key="3">
    <source>
        <dbReference type="ARBA" id="ARBA00022989"/>
    </source>
</evidence>
<dbReference type="AlphaFoldDB" id="A0AAD4QWX3"/>
<evidence type="ECO:0000313" key="6">
    <source>
        <dbReference type="EMBL" id="KAI1694607.1"/>
    </source>
</evidence>
<dbReference type="PANTHER" id="PTHR10924">
    <property type="entry name" value="MAJOR FACILITATOR SUPERFAMILY PROTEIN-RELATED"/>
    <property type="match status" value="1"/>
</dbReference>
<feature type="transmembrane region" description="Helical" evidence="5">
    <location>
        <begin position="349"/>
        <end position="370"/>
    </location>
</feature>
<dbReference type="EMBL" id="JAKKPZ010000491">
    <property type="protein sequence ID" value="KAI1694607.1"/>
    <property type="molecule type" value="Genomic_DNA"/>
</dbReference>
<feature type="transmembrane region" description="Helical" evidence="5">
    <location>
        <begin position="438"/>
        <end position="461"/>
    </location>
</feature>
<evidence type="ECO:0000256" key="4">
    <source>
        <dbReference type="ARBA" id="ARBA00023136"/>
    </source>
</evidence>
<dbReference type="Gene3D" id="1.20.1250.20">
    <property type="entry name" value="MFS general substrate transporter like domains"/>
    <property type="match status" value="2"/>
</dbReference>
<feature type="transmembrane region" description="Helical" evidence="5">
    <location>
        <begin position="404"/>
        <end position="426"/>
    </location>
</feature>
<keyword evidence="7" id="KW-1185">Reference proteome</keyword>
<comment type="caution">
    <text evidence="6">The sequence shown here is derived from an EMBL/GenBank/DDBJ whole genome shotgun (WGS) entry which is preliminary data.</text>
</comment>
<evidence type="ECO:0000256" key="5">
    <source>
        <dbReference type="SAM" id="Phobius"/>
    </source>
</evidence>
<feature type="transmembrane region" description="Helical" evidence="5">
    <location>
        <begin position="473"/>
        <end position="489"/>
    </location>
</feature>
<comment type="subcellular location">
    <subcellularLocation>
        <location evidence="1">Membrane</location>
        <topology evidence="1">Multi-pass membrane protein</topology>
    </subcellularLocation>
</comment>
<dbReference type="InterPro" id="IPR036259">
    <property type="entry name" value="MFS_trans_sf"/>
</dbReference>
<dbReference type="SUPFAM" id="SSF103473">
    <property type="entry name" value="MFS general substrate transporter"/>
    <property type="match status" value="1"/>
</dbReference>
<gene>
    <name evidence="6" type="ORF">DdX_20027</name>
</gene>
<feature type="transmembrane region" description="Helical" evidence="5">
    <location>
        <begin position="316"/>
        <end position="337"/>
    </location>
</feature>
<protein>
    <submittedName>
        <fullName evidence="6">Major facilitator superfamily domain-containing protein</fullName>
    </submittedName>
</protein>
<dbReference type="Proteomes" id="UP001201812">
    <property type="component" value="Unassembled WGS sequence"/>
</dbReference>
<sequence>MSSNSANVQLKLSNTNLCAPGILAEVHRRRSSARSGIDVPNENTLLTDGQRKISSVNLCAPGLLGEHLNRRRSSARSALDLPNEQSCAVCRGHRNSTASSLSHVSVHCTDNAKASVIIATAPAAASISSHSPALPALCHLVMRHQYKTYPQRWFVLATVCLLALSNATQWISFAPLHDATDAFYCRGSGTDHHSSAHQNSSAPLPPHRNESKDQCDVEYWTSQIFQIVGVLTGIFGMYITDRYGIRISCLCGCVLNFIGAVIRVISSMPQIPPEYRLRILYTGQTVAATSQPFFLCLSPKVAEYWFSDNQRALANALSFIANPFGVVVGSVAPAIFVTKNPTSGDSNEIFLLNSSLLVLATLVVLMSFGVRTSRPPTPPSASSDCEHVPEFFEGLGILLRTPMFYAQMITFGMALALQWSIFITADKVLSKLGYLDKVTAYLLALSAMSGSVASILAGYFVDKTKMFKETIKSAYIGIAFIAIIVNIFLRRPKQSDLDTFVLVVLVIMLGFFAIPVFPISLELGVETTFPVAEATSSGILIIAGQLLLFLTTFVMQELESSSWIYGAEKAANAQNYQLSIDFWTLSAIFAAIFSCLFLWPRYHRLEYEENVTFFGKATPTIEVTIT</sequence>
<dbReference type="InterPro" id="IPR011701">
    <property type="entry name" value="MFS"/>
</dbReference>
<keyword evidence="4 5" id="KW-0472">Membrane</keyword>
<feature type="transmembrane region" description="Helical" evidence="5">
    <location>
        <begin position="247"/>
        <end position="266"/>
    </location>
</feature>
<proteinExistence type="predicted"/>
<name>A0AAD4QWX3_9BILA</name>
<reference evidence="6" key="1">
    <citation type="submission" date="2022-01" db="EMBL/GenBank/DDBJ databases">
        <title>Genome Sequence Resource for Two Populations of Ditylenchus destructor, the Migratory Endoparasitic Phytonematode.</title>
        <authorList>
            <person name="Zhang H."/>
            <person name="Lin R."/>
            <person name="Xie B."/>
        </authorList>
    </citation>
    <scope>NUCLEOTIDE SEQUENCE</scope>
    <source>
        <strain evidence="6">BazhouSP</strain>
    </source>
</reference>
<dbReference type="Pfam" id="PF07690">
    <property type="entry name" value="MFS_1"/>
    <property type="match status" value="1"/>
</dbReference>
<feature type="transmembrane region" description="Helical" evidence="5">
    <location>
        <begin position="578"/>
        <end position="599"/>
    </location>
</feature>
<evidence type="ECO:0000256" key="1">
    <source>
        <dbReference type="ARBA" id="ARBA00004141"/>
    </source>
</evidence>
<dbReference type="PANTHER" id="PTHR10924:SF8">
    <property type="entry name" value="MFS DOMAIN-CONTAINING PROTEIN-RELATED"/>
    <property type="match status" value="1"/>
</dbReference>
<evidence type="ECO:0000313" key="7">
    <source>
        <dbReference type="Proteomes" id="UP001201812"/>
    </source>
</evidence>
<keyword evidence="3 5" id="KW-1133">Transmembrane helix</keyword>
<feature type="transmembrane region" description="Helical" evidence="5">
    <location>
        <begin position="153"/>
        <end position="173"/>
    </location>
</feature>
<dbReference type="GO" id="GO:0022857">
    <property type="term" value="F:transmembrane transporter activity"/>
    <property type="evidence" value="ECO:0007669"/>
    <property type="project" value="InterPro"/>
</dbReference>
<feature type="transmembrane region" description="Helical" evidence="5">
    <location>
        <begin position="539"/>
        <end position="558"/>
    </location>
</feature>
<dbReference type="GO" id="GO:0016020">
    <property type="term" value="C:membrane"/>
    <property type="evidence" value="ECO:0007669"/>
    <property type="project" value="UniProtKB-SubCell"/>
</dbReference>